<proteinExistence type="predicted"/>
<accession>A0A380LMT7</accession>
<dbReference type="EC" id="1.-.-.-" evidence="3"/>
<dbReference type="AlphaFoldDB" id="A0A380LMT7"/>
<dbReference type="InterPro" id="IPR036291">
    <property type="entry name" value="NAD(P)-bd_dom_sf"/>
</dbReference>
<dbReference type="Proteomes" id="UP000255523">
    <property type="component" value="Unassembled WGS sequence"/>
</dbReference>
<sequence>MSKIKIGVVGAGIYGNYHIHTYTCDKNVEKVVFCDLNEERKKATAEKYNVTGYSTVKEMIQNEELDAISIATPDPYHFEPLKDAIEAGIKNILVEKPLATSVEECEEIVRLAKENNVKISVDFHKRWDPAYNCIRDEIKKDGDRIIRGYMSLDDIIDVPEKWFTWTNKSSPVWFLGVHCYDLIRYITGSEVKKVYAVGNKTVLKEKGYETWDSIQATLTMEDGSHWVVETGWILPNTFPKSNDGQLIVLTEKKYFKNESYRGVKQYTDVKESLPNYIFMNFGENSASGFGLEPMQEFVQDIVDGNEFRTSAYDGLQASRIAAAVHQSAETGEIVTLD</sequence>
<dbReference type="Pfam" id="PF01408">
    <property type="entry name" value="GFO_IDH_MocA"/>
    <property type="match status" value="1"/>
</dbReference>
<dbReference type="GO" id="GO:0000166">
    <property type="term" value="F:nucleotide binding"/>
    <property type="evidence" value="ECO:0007669"/>
    <property type="project" value="InterPro"/>
</dbReference>
<evidence type="ECO:0000313" key="4">
    <source>
        <dbReference type="Proteomes" id="UP000255523"/>
    </source>
</evidence>
<gene>
    <name evidence="3" type="primary">ycjS</name>
    <name evidence="3" type="ORF">NCTC11087_00015</name>
</gene>
<dbReference type="OrthoDB" id="9815825at2"/>
<dbReference type="SUPFAM" id="SSF51735">
    <property type="entry name" value="NAD(P)-binding Rossmann-fold domains"/>
    <property type="match status" value="1"/>
</dbReference>
<protein>
    <submittedName>
        <fullName evidence="3">Gfo/Idh/MocA family oxidoreductase</fullName>
        <ecNumber evidence="3">1.-.-.-</ecNumber>
    </submittedName>
</protein>
<dbReference type="RefSeq" id="WP_022790306.1">
    <property type="nucleotide sequence ID" value="NZ_UHFX01000003.1"/>
</dbReference>
<dbReference type="InterPro" id="IPR000683">
    <property type="entry name" value="Gfo/Idh/MocA-like_OxRdtase_N"/>
</dbReference>
<dbReference type="Pfam" id="PF22725">
    <property type="entry name" value="GFO_IDH_MocA_C3"/>
    <property type="match status" value="1"/>
</dbReference>
<dbReference type="Gene3D" id="3.30.360.10">
    <property type="entry name" value="Dihydrodipicolinate Reductase, domain 2"/>
    <property type="match status" value="1"/>
</dbReference>
<name>A0A380LMT7_9FIRM</name>
<reference evidence="3 4" key="1">
    <citation type="submission" date="2018-06" db="EMBL/GenBank/DDBJ databases">
        <authorList>
            <consortium name="Pathogen Informatics"/>
            <person name="Doyle S."/>
        </authorList>
    </citation>
    <scope>NUCLEOTIDE SEQUENCE [LARGE SCALE GENOMIC DNA]</scope>
    <source>
        <strain evidence="3 4">NCTC11087</strain>
    </source>
</reference>
<evidence type="ECO:0000259" key="1">
    <source>
        <dbReference type="Pfam" id="PF01408"/>
    </source>
</evidence>
<dbReference type="EMBL" id="UHFX01000003">
    <property type="protein sequence ID" value="SUO03166.1"/>
    <property type="molecule type" value="Genomic_DNA"/>
</dbReference>
<organism evidence="3 4">
    <name type="scientific">Faecalicoccus pleomorphus</name>
    <dbReference type="NCBI Taxonomy" id="1323"/>
    <lineage>
        <taxon>Bacteria</taxon>
        <taxon>Bacillati</taxon>
        <taxon>Bacillota</taxon>
        <taxon>Erysipelotrichia</taxon>
        <taxon>Erysipelotrichales</taxon>
        <taxon>Erysipelotrichaceae</taxon>
        <taxon>Faecalicoccus</taxon>
    </lineage>
</organism>
<evidence type="ECO:0000259" key="2">
    <source>
        <dbReference type="Pfam" id="PF22725"/>
    </source>
</evidence>
<feature type="domain" description="GFO/IDH/MocA-like oxidoreductase" evidence="2">
    <location>
        <begin position="159"/>
        <end position="237"/>
    </location>
</feature>
<keyword evidence="3" id="KW-0560">Oxidoreductase</keyword>
<dbReference type="GO" id="GO:0016491">
    <property type="term" value="F:oxidoreductase activity"/>
    <property type="evidence" value="ECO:0007669"/>
    <property type="project" value="UniProtKB-KW"/>
</dbReference>
<feature type="domain" description="Gfo/Idh/MocA-like oxidoreductase N-terminal" evidence="1">
    <location>
        <begin position="4"/>
        <end position="123"/>
    </location>
</feature>
<dbReference type="SUPFAM" id="SSF55347">
    <property type="entry name" value="Glyceraldehyde-3-phosphate dehydrogenase-like, C-terminal domain"/>
    <property type="match status" value="1"/>
</dbReference>
<dbReference type="InterPro" id="IPR055170">
    <property type="entry name" value="GFO_IDH_MocA-like_dom"/>
</dbReference>
<dbReference type="PANTHER" id="PTHR43377:SF1">
    <property type="entry name" value="BILIVERDIN REDUCTASE A"/>
    <property type="match status" value="1"/>
</dbReference>
<keyword evidence="4" id="KW-1185">Reference proteome</keyword>
<dbReference type="GeneID" id="77461021"/>
<evidence type="ECO:0000313" key="3">
    <source>
        <dbReference type="EMBL" id="SUO03166.1"/>
    </source>
</evidence>
<dbReference type="Gene3D" id="3.40.50.720">
    <property type="entry name" value="NAD(P)-binding Rossmann-like Domain"/>
    <property type="match status" value="1"/>
</dbReference>
<dbReference type="InterPro" id="IPR051450">
    <property type="entry name" value="Gfo/Idh/MocA_Oxidoreductases"/>
</dbReference>
<dbReference type="PANTHER" id="PTHR43377">
    <property type="entry name" value="BILIVERDIN REDUCTASE A"/>
    <property type="match status" value="1"/>
</dbReference>